<gene>
    <name evidence="5" type="primary">lrp_7</name>
    <name evidence="5" type="ORF">DSM109990_03744</name>
</gene>
<dbReference type="InterPro" id="IPR011991">
    <property type="entry name" value="ArsR-like_HTH"/>
</dbReference>
<evidence type="ECO:0000256" key="2">
    <source>
        <dbReference type="ARBA" id="ARBA00023125"/>
    </source>
</evidence>
<dbReference type="InterPro" id="IPR036388">
    <property type="entry name" value="WH-like_DNA-bd_sf"/>
</dbReference>
<evidence type="ECO:0000256" key="1">
    <source>
        <dbReference type="ARBA" id="ARBA00023015"/>
    </source>
</evidence>
<feature type="domain" description="HTH asnC-type" evidence="4">
    <location>
        <begin position="27"/>
        <end position="88"/>
    </location>
</feature>
<evidence type="ECO:0000256" key="3">
    <source>
        <dbReference type="ARBA" id="ARBA00023163"/>
    </source>
</evidence>
<sequence length="179" mass="20111">MVALALGCYYIPCKQEIWHIMPQIPQLDGTDRKIIRVLQRNGRMTNLDLAQEVNLSPSPCLRRLRALEKSGAIRGYSVEVDAKAYGLPVTVMVRVTLDGHDEGTVKRFESQIRAIPEVLECFVMSGLSDYLLRVVVGDLEDYERFVRTRLHPIGGIGSIDTSFVYGVVKRSQVYPDITG</sequence>
<keyword evidence="5" id="KW-0614">Plasmid</keyword>
<reference evidence="6" key="1">
    <citation type="journal article" date="2022" name="Microorganisms">
        <title>Beyond the ABCs#Discovery of Three New Plasmid Types in Rhodobacterales (RepQ, RepY, RepW).</title>
        <authorList>
            <person name="Freese H.M."/>
            <person name="Ringel V."/>
            <person name="Overmann J."/>
            <person name="Petersen J."/>
        </authorList>
    </citation>
    <scope>NUCLEOTIDE SEQUENCE [LARGE SCALE GENOMIC DNA]</scope>
    <source>
        <strain evidence="6">DSM 109990</strain>
        <plasmid evidence="6">pDSM109990_b</plasmid>
    </source>
</reference>
<accession>A0ABY3ZQV0</accession>
<keyword evidence="2" id="KW-0238">DNA-binding</keyword>
<dbReference type="PROSITE" id="PS50956">
    <property type="entry name" value="HTH_ASNC_2"/>
    <property type="match status" value="1"/>
</dbReference>
<name>A0ABY3ZQV0_9RHOB</name>
<organism evidence="5 6">
    <name type="scientific">Sulfitobacter dubius</name>
    <dbReference type="NCBI Taxonomy" id="218673"/>
    <lineage>
        <taxon>Bacteria</taxon>
        <taxon>Pseudomonadati</taxon>
        <taxon>Pseudomonadota</taxon>
        <taxon>Alphaproteobacteria</taxon>
        <taxon>Rhodobacterales</taxon>
        <taxon>Roseobacteraceae</taxon>
        <taxon>Sulfitobacter</taxon>
    </lineage>
</organism>
<dbReference type="Pfam" id="PF13412">
    <property type="entry name" value="HTH_24"/>
    <property type="match status" value="1"/>
</dbReference>
<dbReference type="InterPro" id="IPR019887">
    <property type="entry name" value="Tscrpt_reg_AsnC/Lrp_C"/>
</dbReference>
<dbReference type="InterPro" id="IPR019888">
    <property type="entry name" value="Tscrpt_reg_AsnC-like"/>
</dbReference>
<proteinExistence type="predicted"/>
<keyword evidence="6" id="KW-1185">Reference proteome</keyword>
<dbReference type="PANTHER" id="PTHR30154:SF34">
    <property type="entry name" value="TRANSCRIPTIONAL REGULATOR AZLB"/>
    <property type="match status" value="1"/>
</dbReference>
<dbReference type="SUPFAM" id="SSF46785">
    <property type="entry name" value="Winged helix' DNA-binding domain"/>
    <property type="match status" value="1"/>
</dbReference>
<dbReference type="InterPro" id="IPR011008">
    <property type="entry name" value="Dimeric_a/b-barrel"/>
</dbReference>
<protein>
    <submittedName>
        <fullName evidence="5">Leucine-responsive regulatory protein</fullName>
    </submittedName>
</protein>
<evidence type="ECO:0000313" key="6">
    <source>
        <dbReference type="Proteomes" id="UP000831019"/>
    </source>
</evidence>
<evidence type="ECO:0000313" key="5">
    <source>
        <dbReference type="EMBL" id="UOA16857.1"/>
    </source>
</evidence>
<dbReference type="SMART" id="SM00344">
    <property type="entry name" value="HTH_ASNC"/>
    <property type="match status" value="1"/>
</dbReference>
<dbReference type="Pfam" id="PF01037">
    <property type="entry name" value="AsnC_trans_reg"/>
    <property type="match status" value="1"/>
</dbReference>
<dbReference type="Proteomes" id="UP000831019">
    <property type="component" value="Plasmid pDSM109990_b"/>
</dbReference>
<dbReference type="CDD" id="cd00090">
    <property type="entry name" value="HTH_ARSR"/>
    <property type="match status" value="1"/>
</dbReference>
<keyword evidence="3" id="KW-0804">Transcription</keyword>
<dbReference type="InterPro" id="IPR019885">
    <property type="entry name" value="Tscrpt_reg_HTH_AsnC-type_CS"/>
</dbReference>
<keyword evidence="1" id="KW-0805">Transcription regulation</keyword>
<evidence type="ECO:0000259" key="4">
    <source>
        <dbReference type="PROSITE" id="PS50956"/>
    </source>
</evidence>
<dbReference type="InterPro" id="IPR000485">
    <property type="entry name" value="AsnC-type_HTH_dom"/>
</dbReference>
<dbReference type="SUPFAM" id="SSF54909">
    <property type="entry name" value="Dimeric alpha+beta barrel"/>
    <property type="match status" value="1"/>
</dbReference>
<dbReference type="PANTHER" id="PTHR30154">
    <property type="entry name" value="LEUCINE-RESPONSIVE REGULATORY PROTEIN"/>
    <property type="match status" value="1"/>
</dbReference>
<dbReference type="EMBL" id="CP085146">
    <property type="protein sequence ID" value="UOA16857.1"/>
    <property type="molecule type" value="Genomic_DNA"/>
</dbReference>
<dbReference type="InterPro" id="IPR036390">
    <property type="entry name" value="WH_DNA-bd_sf"/>
</dbReference>
<dbReference type="Gene3D" id="1.10.10.10">
    <property type="entry name" value="Winged helix-like DNA-binding domain superfamily/Winged helix DNA-binding domain"/>
    <property type="match status" value="1"/>
</dbReference>
<geneLocation type="plasmid" evidence="5 6">
    <name>pDSM109990_b</name>
</geneLocation>
<dbReference type="PRINTS" id="PR00033">
    <property type="entry name" value="HTHASNC"/>
</dbReference>
<dbReference type="Gene3D" id="3.30.70.920">
    <property type="match status" value="1"/>
</dbReference>
<dbReference type="PROSITE" id="PS00519">
    <property type="entry name" value="HTH_ASNC_1"/>
    <property type="match status" value="1"/>
</dbReference>